<dbReference type="InterPro" id="IPR046960">
    <property type="entry name" value="PPR_At4g14850-like_plant"/>
</dbReference>
<evidence type="ECO:0000256" key="2">
    <source>
        <dbReference type="PROSITE-ProRule" id="PRU00708"/>
    </source>
</evidence>
<dbReference type="GO" id="GO:0009451">
    <property type="term" value="P:RNA modification"/>
    <property type="evidence" value="ECO:0007669"/>
    <property type="project" value="InterPro"/>
</dbReference>
<dbReference type="Proteomes" id="UP001189122">
    <property type="component" value="Unassembled WGS sequence"/>
</dbReference>
<keyword evidence="1" id="KW-0677">Repeat</keyword>
<sequence length="114" mass="12676">MPLRRNVVTWTALVDAYARNGRPEDAFEMFRRMQVENVRPNEFTVVALLIACTELGSIELGRWVHSYARDHGGLDGGAFVGTALVDMYSKCGSLGRRGGCSTACWRGRWRPGTP</sequence>
<dbReference type="EMBL" id="CACRZD030000011">
    <property type="protein sequence ID" value="CAA6668122.1"/>
    <property type="molecule type" value="Genomic_DNA"/>
</dbReference>
<dbReference type="NCBIfam" id="TIGR00756">
    <property type="entry name" value="PPR"/>
    <property type="match status" value="1"/>
</dbReference>
<dbReference type="Gene3D" id="1.25.40.10">
    <property type="entry name" value="Tetratricopeptide repeat domain"/>
    <property type="match status" value="1"/>
</dbReference>
<dbReference type="PANTHER" id="PTHR47926:SF359">
    <property type="entry name" value="PENTACOTRIPEPTIDE-REPEAT REGION OF PRORP DOMAIN-CONTAINING PROTEIN"/>
    <property type="match status" value="1"/>
</dbReference>
<dbReference type="InterPro" id="IPR011990">
    <property type="entry name" value="TPR-like_helical_dom_sf"/>
</dbReference>
<dbReference type="Pfam" id="PF13041">
    <property type="entry name" value="PPR_2"/>
    <property type="match status" value="1"/>
</dbReference>
<dbReference type="AlphaFoldDB" id="A0A7I8JFE6"/>
<organism evidence="3">
    <name type="scientific">Spirodela intermedia</name>
    <name type="common">Intermediate duckweed</name>
    <dbReference type="NCBI Taxonomy" id="51605"/>
    <lineage>
        <taxon>Eukaryota</taxon>
        <taxon>Viridiplantae</taxon>
        <taxon>Streptophyta</taxon>
        <taxon>Embryophyta</taxon>
        <taxon>Tracheophyta</taxon>
        <taxon>Spermatophyta</taxon>
        <taxon>Magnoliopsida</taxon>
        <taxon>Liliopsida</taxon>
        <taxon>Araceae</taxon>
        <taxon>Lemnoideae</taxon>
        <taxon>Spirodela</taxon>
    </lineage>
</organism>
<dbReference type="EMBL" id="LR743598">
    <property type="protein sequence ID" value="CAA2628875.1"/>
    <property type="molecule type" value="Genomic_DNA"/>
</dbReference>
<accession>A0A7I8JFE6</accession>
<dbReference type="PROSITE" id="PS51375">
    <property type="entry name" value="PPR"/>
    <property type="match status" value="1"/>
</dbReference>
<reference evidence="3 4" key="1">
    <citation type="submission" date="2019-12" db="EMBL/GenBank/DDBJ databases">
        <authorList>
            <person name="Scholz U."/>
            <person name="Mascher M."/>
            <person name="Fiebig A."/>
        </authorList>
    </citation>
    <scope>NUCLEOTIDE SEQUENCE</scope>
</reference>
<evidence type="ECO:0000256" key="1">
    <source>
        <dbReference type="ARBA" id="ARBA00022737"/>
    </source>
</evidence>
<name>A0A7I8JFE6_SPIIN</name>
<evidence type="ECO:0000313" key="4">
    <source>
        <dbReference type="Proteomes" id="UP001189122"/>
    </source>
</evidence>
<feature type="repeat" description="PPR" evidence="2">
    <location>
        <begin position="6"/>
        <end position="40"/>
    </location>
</feature>
<dbReference type="GO" id="GO:0003723">
    <property type="term" value="F:RNA binding"/>
    <property type="evidence" value="ECO:0007669"/>
    <property type="project" value="InterPro"/>
</dbReference>
<proteinExistence type="predicted"/>
<gene>
    <name evidence="3" type="ORF">SI7747_11014516</name>
</gene>
<dbReference type="InterPro" id="IPR002885">
    <property type="entry name" value="PPR_rpt"/>
</dbReference>
<keyword evidence="4" id="KW-1185">Reference proteome</keyword>
<evidence type="ECO:0000313" key="3">
    <source>
        <dbReference type="EMBL" id="CAA2628875.1"/>
    </source>
</evidence>
<protein>
    <submittedName>
        <fullName evidence="3">Uncharacterized protein</fullName>
    </submittedName>
</protein>
<dbReference type="PANTHER" id="PTHR47926">
    <property type="entry name" value="PENTATRICOPEPTIDE REPEAT-CONTAINING PROTEIN"/>
    <property type="match status" value="1"/>
</dbReference>